<comment type="caution">
    <text evidence="1">The sequence shown here is derived from an EMBL/GenBank/DDBJ whole genome shotgun (WGS) entry which is preliminary data.</text>
</comment>
<dbReference type="Proteomes" id="UP001597468">
    <property type="component" value="Unassembled WGS sequence"/>
</dbReference>
<dbReference type="Pfam" id="PF16702">
    <property type="entry name" value="DUF5063"/>
    <property type="match status" value="1"/>
</dbReference>
<keyword evidence="2" id="KW-1185">Reference proteome</keyword>
<proteinExistence type="predicted"/>
<dbReference type="InterPro" id="IPR032025">
    <property type="entry name" value="DUF5063"/>
</dbReference>
<dbReference type="Gene3D" id="1.20.120.1550">
    <property type="entry name" value="Protein of unknown function DUF5063"/>
    <property type="match status" value="1"/>
</dbReference>
<evidence type="ECO:0000313" key="2">
    <source>
        <dbReference type="Proteomes" id="UP001597468"/>
    </source>
</evidence>
<evidence type="ECO:0000313" key="1">
    <source>
        <dbReference type="EMBL" id="MFD2517732.1"/>
    </source>
</evidence>
<protein>
    <submittedName>
        <fullName evidence="1">DUF5063 domain-containing protein</fullName>
    </submittedName>
</protein>
<accession>A0ABW5IVN3</accession>
<dbReference type="RefSeq" id="WP_380750446.1">
    <property type="nucleotide sequence ID" value="NZ_JBHULT010000006.1"/>
</dbReference>
<organism evidence="1 2">
    <name type="scientific">Salinimicrobium flavum</name>
    <dbReference type="NCBI Taxonomy" id="1737065"/>
    <lineage>
        <taxon>Bacteria</taxon>
        <taxon>Pseudomonadati</taxon>
        <taxon>Bacteroidota</taxon>
        <taxon>Flavobacteriia</taxon>
        <taxon>Flavobacteriales</taxon>
        <taxon>Flavobacteriaceae</taxon>
        <taxon>Salinimicrobium</taxon>
    </lineage>
</organism>
<reference evidence="2" key="1">
    <citation type="journal article" date="2019" name="Int. J. Syst. Evol. Microbiol.">
        <title>The Global Catalogue of Microorganisms (GCM) 10K type strain sequencing project: providing services to taxonomists for standard genome sequencing and annotation.</title>
        <authorList>
            <consortium name="The Broad Institute Genomics Platform"/>
            <consortium name="The Broad Institute Genome Sequencing Center for Infectious Disease"/>
            <person name="Wu L."/>
            <person name="Ma J."/>
        </authorList>
    </citation>
    <scope>NUCLEOTIDE SEQUENCE [LARGE SCALE GENOMIC DNA]</scope>
    <source>
        <strain evidence="2">KCTC 42585</strain>
    </source>
</reference>
<gene>
    <name evidence="1" type="ORF">ACFSTG_07490</name>
</gene>
<dbReference type="EMBL" id="JBHULT010000006">
    <property type="protein sequence ID" value="MFD2517732.1"/>
    <property type="molecule type" value="Genomic_DNA"/>
</dbReference>
<name>A0ABW5IVN3_9FLAO</name>
<dbReference type="InterPro" id="IPR038312">
    <property type="entry name" value="DUF5063_sf"/>
</dbReference>
<sequence length="181" mass="21088">MENLSEEIKSLLTANDTQHFLDVARSYILLIENGEIKKQEFHLQIHKKLTELYNAGLSLKPVELFYSNAETYFDGIDKSELKTQNIKLISLFGEDSYYWEIFDPTDEKDKESTQGWLVDDVVDIYADLKIELHKIDEIATDEAVEDGLWQLKFGFTTHWGNHCVNAIRALHYLYYEGKTTI</sequence>